<comment type="caution">
    <text evidence="3">The sequence shown here is derived from an EMBL/GenBank/DDBJ whole genome shotgun (WGS) entry which is preliminary data.</text>
</comment>
<keyword evidence="4" id="KW-1185">Reference proteome</keyword>
<protein>
    <submittedName>
        <fullName evidence="3">Tad domain-containing protein</fullName>
    </submittedName>
</protein>
<feature type="compositionally biased region" description="Polar residues" evidence="1">
    <location>
        <begin position="231"/>
        <end position="257"/>
    </location>
</feature>
<sequence length="425" mass="44382">MISFLKRLARDRKGNALLVMAAALPLVMGSAGLASDTIQWVLWKRQLQRAADSAAFAGVYAKFQGQDIPSAVSTDLSKNNQTQIALVSGYPGITYPANTSSYNNAVRVVLAVQKRLSFSSLFLSSPPMITAEATAAAIQTGDYCVVSLENTSTTGISVGGNSNVDLGCGMITNSTSLDAAVAFGSSYVDASPIAAVGGLDATDNWAAGTQLLPFTLAQQDPFKDVYPPSAPSTCSNDPNVSPSQTLTDMTGSTSSTNDDALQPGCYRGFTIKGTVKLQPGVYYIDGGDFNVNSGAYVEGTDVTFVLTNSNAASTSIGNVDINGGATMKLKAPDSGTYSGILFYQDRRATDSQTSKINGNSSSFFQGAMYFPSQPVIFNGTAGINTNCMQLVARRVTFTGNSAINNTCPANSGSGSFKGRHIRLVA</sequence>
<dbReference type="Proteomes" id="UP001203058">
    <property type="component" value="Unassembled WGS sequence"/>
</dbReference>
<evidence type="ECO:0000256" key="1">
    <source>
        <dbReference type="SAM" id="MobiDB-lite"/>
    </source>
</evidence>
<gene>
    <name evidence="3" type="ORF">LZ016_02605</name>
</gene>
<feature type="domain" description="Putative Flp pilus-assembly TadG-like N-terminal" evidence="2">
    <location>
        <begin position="14"/>
        <end position="59"/>
    </location>
</feature>
<dbReference type="RefSeq" id="WP_241445658.1">
    <property type="nucleotide sequence ID" value="NZ_JAKZHW010000001.1"/>
</dbReference>
<dbReference type="InterPro" id="IPR028087">
    <property type="entry name" value="Tad_N"/>
</dbReference>
<reference evidence="3 4" key="1">
    <citation type="submission" date="2022-03" db="EMBL/GenBank/DDBJ databases">
        <authorList>
            <person name="Jo J.-H."/>
            <person name="Im W.-T."/>
        </authorList>
    </citation>
    <scope>NUCLEOTIDE SEQUENCE [LARGE SCALE GENOMIC DNA]</scope>
    <source>
        <strain evidence="3 4">SM33</strain>
    </source>
</reference>
<evidence type="ECO:0000259" key="2">
    <source>
        <dbReference type="Pfam" id="PF13400"/>
    </source>
</evidence>
<evidence type="ECO:0000313" key="4">
    <source>
        <dbReference type="Proteomes" id="UP001203058"/>
    </source>
</evidence>
<feature type="region of interest" description="Disordered" evidence="1">
    <location>
        <begin position="228"/>
        <end position="257"/>
    </location>
</feature>
<proteinExistence type="predicted"/>
<name>A0ABS9VJ50_9SPHN</name>
<accession>A0ABS9VJ50</accession>
<dbReference type="Pfam" id="PF13400">
    <property type="entry name" value="Tad"/>
    <property type="match status" value="1"/>
</dbReference>
<evidence type="ECO:0000313" key="3">
    <source>
        <dbReference type="EMBL" id="MCH8614997.1"/>
    </source>
</evidence>
<organism evidence="3 4">
    <name type="scientific">Sphingomonas telluris</name>
    <dbReference type="NCBI Taxonomy" id="2907998"/>
    <lineage>
        <taxon>Bacteria</taxon>
        <taxon>Pseudomonadati</taxon>
        <taxon>Pseudomonadota</taxon>
        <taxon>Alphaproteobacteria</taxon>
        <taxon>Sphingomonadales</taxon>
        <taxon>Sphingomonadaceae</taxon>
        <taxon>Sphingomonas</taxon>
    </lineage>
</organism>
<dbReference type="EMBL" id="JAKZHW010000001">
    <property type="protein sequence ID" value="MCH8614997.1"/>
    <property type="molecule type" value="Genomic_DNA"/>
</dbReference>